<dbReference type="RefSeq" id="WP_019618116.1">
    <property type="nucleotide sequence ID" value="NZ_JBHUNE010000003.1"/>
</dbReference>
<protein>
    <submittedName>
        <fullName evidence="2">Uncharacterized protein</fullName>
    </submittedName>
</protein>
<comment type="caution">
    <text evidence="2">The sequence shown here is derived from an EMBL/GenBank/DDBJ whole genome shotgun (WGS) entry which is preliminary data.</text>
</comment>
<dbReference type="EMBL" id="JBHUNE010000003">
    <property type="protein sequence ID" value="MFD2757571.1"/>
    <property type="molecule type" value="Genomic_DNA"/>
</dbReference>
<feature type="transmembrane region" description="Helical" evidence="1">
    <location>
        <begin position="20"/>
        <end position="41"/>
    </location>
</feature>
<keyword evidence="3" id="KW-1185">Reference proteome</keyword>
<evidence type="ECO:0000313" key="3">
    <source>
        <dbReference type="Proteomes" id="UP001597492"/>
    </source>
</evidence>
<dbReference type="Proteomes" id="UP001597492">
    <property type="component" value="Unassembled WGS sequence"/>
</dbReference>
<name>A0ABW5UVI2_9MICO</name>
<reference evidence="3" key="1">
    <citation type="journal article" date="2019" name="Int. J. Syst. Evol. Microbiol.">
        <title>The Global Catalogue of Microorganisms (GCM) 10K type strain sequencing project: providing services to taxonomists for standard genome sequencing and annotation.</title>
        <authorList>
            <consortium name="The Broad Institute Genomics Platform"/>
            <consortium name="The Broad Institute Genome Sequencing Center for Infectious Disease"/>
            <person name="Wu L."/>
            <person name="Ma J."/>
        </authorList>
    </citation>
    <scope>NUCLEOTIDE SEQUENCE [LARGE SCALE GENOMIC DNA]</scope>
    <source>
        <strain evidence="3">TISTR 1514</strain>
    </source>
</reference>
<accession>A0ABW5UVI2</accession>
<keyword evidence="1" id="KW-0472">Membrane</keyword>
<proteinExistence type="predicted"/>
<gene>
    <name evidence="2" type="ORF">ACFSW7_04155</name>
</gene>
<keyword evidence="1" id="KW-0812">Transmembrane</keyword>
<sequence length="214" mass="23462">MSATRAEPGIDPPTSVRKRIGVGALIGVGTVIFALVVWLAFSLGFQRLRADLDIEMKTAVNDVPEVEFQAGNQGWEEVDDRDAAFEHQYVNITKDGDSLCMFAWETGRYDDDIVQVPNELNDLGATEFILERLGYEQGGKSSVQVETSSKLTLELIYDQHVQDNELAVATAVRAFTGSGHYVVFILTCDNEAVLNESLMMSALGDVEIELVPAS</sequence>
<organism evidence="2 3">
    <name type="scientific">Gulosibacter faecalis</name>
    <dbReference type="NCBI Taxonomy" id="272240"/>
    <lineage>
        <taxon>Bacteria</taxon>
        <taxon>Bacillati</taxon>
        <taxon>Actinomycetota</taxon>
        <taxon>Actinomycetes</taxon>
        <taxon>Micrococcales</taxon>
        <taxon>Microbacteriaceae</taxon>
        <taxon>Gulosibacter</taxon>
    </lineage>
</organism>
<evidence type="ECO:0000313" key="2">
    <source>
        <dbReference type="EMBL" id="MFD2757571.1"/>
    </source>
</evidence>
<keyword evidence="1" id="KW-1133">Transmembrane helix</keyword>
<evidence type="ECO:0000256" key="1">
    <source>
        <dbReference type="SAM" id="Phobius"/>
    </source>
</evidence>